<dbReference type="SUPFAM" id="SSF55781">
    <property type="entry name" value="GAF domain-like"/>
    <property type="match status" value="1"/>
</dbReference>
<evidence type="ECO:0000256" key="9">
    <source>
        <dbReference type="ARBA" id="ARBA00022840"/>
    </source>
</evidence>
<dbReference type="InterPro" id="IPR004358">
    <property type="entry name" value="Sig_transdc_His_kin-like_C"/>
</dbReference>
<dbReference type="InterPro" id="IPR005467">
    <property type="entry name" value="His_kinase_dom"/>
</dbReference>
<dbReference type="PRINTS" id="PR00344">
    <property type="entry name" value="BCTRLSENSOR"/>
</dbReference>
<evidence type="ECO:0000259" key="15">
    <source>
        <dbReference type="PROSITE" id="PS50109"/>
    </source>
</evidence>
<dbReference type="EMBL" id="FOAP01000016">
    <property type="protein sequence ID" value="SEM39801.1"/>
    <property type="molecule type" value="Genomic_DNA"/>
</dbReference>
<evidence type="ECO:0000313" key="19">
    <source>
        <dbReference type="Proteomes" id="UP000182719"/>
    </source>
</evidence>
<dbReference type="InterPro" id="IPR003594">
    <property type="entry name" value="HATPase_dom"/>
</dbReference>
<dbReference type="Pfam" id="PF00512">
    <property type="entry name" value="HisKA"/>
    <property type="match status" value="1"/>
</dbReference>
<dbReference type="Proteomes" id="UP000182719">
    <property type="component" value="Unassembled WGS sequence"/>
</dbReference>
<comment type="catalytic activity">
    <reaction evidence="1">
        <text>ATP + protein L-histidine = ADP + protein N-phospho-L-histidine.</text>
        <dbReference type="EC" id="2.7.13.3"/>
    </reaction>
</comment>
<dbReference type="SMART" id="SM00065">
    <property type="entry name" value="GAF"/>
    <property type="match status" value="1"/>
</dbReference>
<evidence type="ECO:0000256" key="3">
    <source>
        <dbReference type="ARBA" id="ARBA00012438"/>
    </source>
</evidence>
<dbReference type="InterPro" id="IPR025751">
    <property type="entry name" value="RsbRD_N_dom"/>
</dbReference>
<dbReference type="Pfam" id="PF13426">
    <property type="entry name" value="PAS_9"/>
    <property type="match status" value="2"/>
</dbReference>
<dbReference type="InterPro" id="IPR029016">
    <property type="entry name" value="GAF-like_dom_sf"/>
</dbReference>
<dbReference type="GO" id="GO:0000155">
    <property type="term" value="F:phosphorelay sensor kinase activity"/>
    <property type="evidence" value="ECO:0007669"/>
    <property type="project" value="InterPro"/>
</dbReference>
<evidence type="ECO:0000256" key="5">
    <source>
        <dbReference type="ARBA" id="ARBA00022679"/>
    </source>
</evidence>
<dbReference type="InterPro" id="IPR036097">
    <property type="entry name" value="HisK_dim/P_sf"/>
</dbReference>
<feature type="compositionally biased region" description="Low complexity" evidence="14">
    <location>
        <begin position="778"/>
        <end position="793"/>
    </location>
</feature>
<gene>
    <name evidence="18" type="ORF">SAMN05444354_11637</name>
</gene>
<feature type="domain" description="PAC" evidence="17">
    <location>
        <begin position="366"/>
        <end position="418"/>
    </location>
</feature>
<dbReference type="CDD" id="cd00082">
    <property type="entry name" value="HisKA"/>
    <property type="match status" value="1"/>
</dbReference>
<dbReference type="Pfam" id="PF13185">
    <property type="entry name" value="GAF_2"/>
    <property type="match status" value="1"/>
</dbReference>
<dbReference type="PROSITE" id="PS50112">
    <property type="entry name" value="PAS"/>
    <property type="match status" value="1"/>
</dbReference>
<dbReference type="GO" id="GO:0000156">
    <property type="term" value="F:phosphorelay response regulator activity"/>
    <property type="evidence" value="ECO:0007669"/>
    <property type="project" value="TreeGrafter"/>
</dbReference>
<name>A0A1H7Y1G0_STIAU</name>
<evidence type="ECO:0000256" key="2">
    <source>
        <dbReference type="ARBA" id="ARBA00004141"/>
    </source>
</evidence>
<dbReference type="SMART" id="SM00091">
    <property type="entry name" value="PAS"/>
    <property type="match status" value="2"/>
</dbReference>
<evidence type="ECO:0000256" key="8">
    <source>
        <dbReference type="ARBA" id="ARBA00022777"/>
    </source>
</evidence>
<accession>A0A1H7Y1G0</accession>
<dbReference type="SUPFAM" id="SSF55785">
    <property type="entry name" value="PYP-like sensor domain (PAS domain)"/>
    <property type="match status" value="2"/>
</dbReference>
<dbReference type="AlphaFoldDB" id="A0A1H7Y1G0"/>
<keyword evidence="13" id="KW-0175">Coiled coil</keyword>
<feature type="region of interest" description="Disordered" evidence="14">
    <location>
        <begin position="774"/>
        <end position="793"/>
    </location>
</feature>
<evidence type="ECO:0000256" key="1">
    <source>
        <dbReference type="ARBA" id="ARBA00000085"/>
    </source>
</evidence>
<dbReference type="InterPro" id="IPR000014">
    <property type="entry name" value="PAS"/>
</dbReference>
<feature type="coiled-coil region" evidence="13">
    <location>
        <begin position="270"/>
        <end position="300"/>
    </location>
</feature>
<dbReference type="SUPFAM" id="SSF55874">
    <property type="entry name" value="ATPase domain of HSP90 chaperone/DNA topoisomerase II/histidine kinase"/>
    <property type="match status" value="1"/>
</dbReference>
<dbReference type="Gene3D" id="1.10.287.130">
    <property type="match status" value="1"/>
</dbReference>
<keyword evidence="9" id="KW-0067">ATP-binding</keyword>
<feature type="domain" description="PAC" evidence="17">
    <location>
        <begin position="506"/>
        <end position="558"/>
    </location>
</feature>
<sequence>MRELPAARVLSQVALRDHLPLLLEAIADMMVQSAPPPAEDALGSVPDVHALERLGEGFDLRQVVTEYRLLRRCVLRLWAARGLEGSPEATAVFHDAVDEAVTASVTRYMRARDRTFQALDSISAAAIGSPDVSSFLPQLLQVLQETVPVVDVVAVLVCEGDLLRVESAVGVEVKKDWRGRVGEGLSGAVAATRQPVLVHEQATDARRISPLLQAQGLRAAYGVPLLLDGALLGVALMGSRTSQEFSSEDLLLFRTMAARTTSMLARAQAHAREQQARAEAEQSLARLRASEERRKRWEEIFTHLGVGVVLTRVQDGVLEDVNPAFARMHGFTREELVGRPLQDTFAPESRGTLSRHMGVADSKTHHEYESMHLRKDGTRFPVLTHVTSFRDESGQVVQRAGAFMDITQRRVAEAERQRLLSGIEAERARLAAVLEQLPVGVLLAEASSGRLMLSNRHMERLLGTVFTPEEDLRAYGASVGYHLDGRPYLDGEWPLARSLLRGEVVEGEELDIQREEGARASVLASSAPIRGREGTILAGVLTLVDVTPLRRAEAAARQAAEFGEKLIGIVSHDLRNPLNAIHLSVTQLLHSEQLPPREQRAAARISKAGDRMKRMIEELLDFTRGRLGGGIPIHRKPGDLRAVVRQGVEELEAAWPDRQVLLHVEPGRYEGEWDAGRFVQVVSNLGSNALQYSPPGSPVTFRLKDEGAAVVLEVHNLGLPIPPEALPHLFDPFRRAASEGGGLGLGLYIVEQVVKGHQGGLSVTSTAPEGTTFRLSVPREGAGPPGPEAAGPR</sequence>
<dbReference type="GO" id="GO:0030295">
    <property type="term" value="F:protein kinase activator activity"/>
    <property type="evidence" value="ECO:0007669"/>
    <property type="project" value="TreeGrafter"/>
</dbReference>
<dbReference type="EC" id="2.7.13.3" evidence="3"/>
<evidence type="ECO:0000256" key="14">
    <source>
        <dbReference type="SAM" id="MobiDB-lite"/>
    </source>
</evidence>
<dbReference type="Pfam" id="PF14361">
    <property type="entry name" value="RsbRD_N"/>
    <property type="match status" value="1"/>
</dbReference>
<evidence type="ECO:0000256" key="11">
    <source>
        <dbReference type="ARBA" id="ARBA00023012"/>
    </source>
</evidence>
<evidence type="ECO:0000256" key="4">
    <source>
        <dbReference type="ARBA" id="ARBA00022553"/>
    </source>
</evidence>
<dbReference type="SMART" id="SM00086">
    <property type="entry name" value="PAC"/>
    <property type="match status" value="2"/>
</dbReference>
<dbReference type="InterPro" id="IPR036890">
    <property type="entry name" value="HATPase_C_sf"/>
</dbReference>
<keyword evidence="5" id="KW-0808">Transferase</keyword>
<keyword evidence="11" id="KW-0902">Two-component regulatory system</keyword>
<dbReference type="GO" id="GO:0005524">
    <property type="term" value="F:ATP binding"/>
    <property type="evidence" value="ECO:0007669"/>
    <property type="project" value="UniProtKB-KW"/>
</dbReference>
<dbReference type="Gene3D" id="3.30.565.10">
    <property type="entry name" value="Histidine kinase-like ATPase, C-terminal domain"/>
    <property type="match status" value="1"/>
</dbReference>
<keyword evidence="4" id="KW-0597">Phosphoprotein</keyword>
<reference evidence="19" key="1">
    <citation type="submission" date="2016-10" db="EMBL/GenBank/DDBJ databases">
        <authorList>
            <person name="Varghese N."/>
            <person name="Submissions S."/>
        </authorList>
    </citation>
    <scope>NUCLEOTIDE SEQUENCE [LARGE SCALE GENOMIC DNA]</scope>
    <source>
        <strain evidence="19">DSM 17044</strain>
    </source>
</reference>
<dbReference type="PANTHER" id="PTHR42878:SF7">
    <property type="entry name" value="SENSOR HISTIDINE KINASE GLRK"/>
    <property type="match status" value="1"/>
</dbReference>
<dbReference type="CDD" id="cd00130">
    <property type="entry name" value="PAS"/>
    <property type="match status" value="1"/>
</dbReference>
<dbReference type="NCBIfam" id="TIGR00229">
    <property type="entry name" value="sensory_box"/>
    <property type="match status" value="1"/>
</dbReference>
<dbReference type="Pfam" id="PF02518">
    <property type="entry name" value="HATPase_c"/>
    <property type="match status" value="1"/>
</dbReference>
<evidence type="ECO:0000256" key="7">
    <source>
        <dbReference type="ARBA" id="ARBA00022741"/>
    </source>
</evidence>
<keyword evidence="7" id="KW-0547">Nucleotide-binding</keyword>
<dbReference type="InterPro" id="IPR035965">
    <property type="entry name" value="PAS-like_dom_sf"/>
</dbReference>
<dbReference type="SMART" id="SM00387">
    <property type="entry name" value="HATPase_c"/>
    <property type="match status" value="1"/>
</dbReference>
<evidence type="ECO:0000256" key="6">
    <source>
        <dbReference type="ARBA" id="ARBA00022692"/>
    </source>
</evidence>
<dbReference type="SUPFAM" id="SSF47384">
    <property type="entry name" value="Homodimeric domain of signal transducing histidine kinase"/>
    <property type="match status" value="1"/>
</dbReference>
<dbReference type="GO" id="GO:0007234">
    <property type="term" value="P:osmosensory signaling via phosphorelay pathway"/>
    <property type="evidence" value="ECO:0007669"/>
    <property type="project" value="TreeGrafter"/>
</dbReference>
<feature type="domain" description="Histidine kinase" evidence="15">
    <location>
        <begin position="569"/>
        <end position="781"/>
    </location>
</feature>
<organism evidence="18 19">
    <name type="scientific">Stigmatella aurantiaca</name>
    <dbReference type="NCBI Taxonomy" id="41"/>
    <lineage>
        <taxon>Bacteria</taxon>
        <taxon>Pseudomonadati</taxon>
        <taxon>Myxococcota</taxon>
        <taxon>Myxococcia</taxon>
        <taxon>Myxococcales</taxon>
        <taxon>Cystobacterineae</taxon>
        <taxon>Archangiaceae</taxon>
        <taxon>Stigmatella</taxon>
    </lineage>
</organism>
<dbReference type="InterPro" id="IPR050351">
    <property type="entry name" value="BphY/WalK/GraS-like"/>
</dbReference>
<dbReference type="InterPro" id="IPR003018">
    <property type="entry name" value="GAF"/>
</dbReference>
<keyword evidence="8" id="KW-0418">Kinase</keyword>
<evidence type="ECO:0000259" key="16">
    <source>
        <dbReference type="PROSITE" id="PS50112"/>
    </source>
</evidence>
<evidence type="ECO:0000256" key="13">
    <source>
        <dbReference type="SAM" id="Coils"/>
    </source>
</evidence>
<feature type="domain" description="PAS" evidence="16">
    <location>
        <begin position="315"/>
        <end position="355"/>
    </location>
</feature>
<dbReference type="InterPro" id="IPR001610">
    <property type="entry name" value="PAC"/>
</dbReference>
<evidence type="ECO:0000313" key="18">
    <source>
        <dbReference type="EMBL" id="SEM39801.1"/>
    </source>
</evidence>
<proteinExistence type="predicted"/>
<dbReference type="InterPro" id="IPR000700">
    <property type="entry name" value="PAS-assoc_C"/>
</dbReference>
<keyword evidence="12" id="KW-0472">Membrane</keyword>
<dbReference type="PANTHER" id="PTHR42878">
    <property type="entry name" value="TWO-COMPONENT HISTIDINE KINASE"/>
    <property type="match status" value="1"/>
</dbReference>
<dbReference type="PROSITE" id="PS50113">
    <property type="entry name" value="PAC"/>
    <property type="match status" value="2"/>
</dbReference>
<evidence type="ECO:0000256" key="10">
    <source>
        <dbReference type="ARBA" id="ARBA00022989"/>
    </source>
</evidence>
<dbReference type="InterPro" id="IPR003661">
    <property type="entry name" value="HisK_dim/P_dom"/>
</dbReference>
<evidence type="ECO:0000256" key="12">
    <source>
        <dbReference type="ARBA" id="ARBA00023136"/>
    </source>
</evidence>
<dbReference type="SMART" id="SM00388">
    <property type="entry name" value="HisKA"/>
    <property type="match status" value="1"/>
</dbReference>
<dbReference type="GO" id="GO:0016020">
    <property type="term" value="C:membrane"/>
    <property type="evidence" value="ECO:0007669"/>
    <property type="project" value="UniProtKB-SubCell"/>
</dbReference>
<dbReference type="PROSITE" id="PS50109">
    <property type="entry name" value="HIS_KIN"/>
    <property type="match status" value="1"/>
</dbReference>
<keyword evidence="19" id="KW-1185">Reference proteome</keyword>
<comment type="subcellular location">
    <subcellularLocation>
        <location evidence="2">Membrane</location>
        <topology evidence="2">Multi-pass membrane protein</topology>
    </subcellularLocation>
</comment>
<protein>
    <recommendedName>
        <fullName evidence="3">histidine kinase</fullName>
        <ecNumber evidence="3">2.7.13.3</ecNumber>
    </recommendedName>
</protein>
<dbReference type="Gene3D" id="3.30.450.20">
    <property type="entry name" value="PAS domain"/>
    <property type="match status" value="2"/>
</dbReference>
<evidence type="ECO:0000259" key="17">
    <source>
        <dbReference type="PROSITE" id="PS50113"/>
    </source>
</evidence>
<keyword evidence="6" id="KW-0812">Transmembrane</keyword>
<dbReference type="Gene3D" id="3.30.450.40">
    <property type="match status" value="1"/>
</dbReference>
<keyword evidence="10" id="KW-1133">Transmembrane helix</keyword>